<dbReference type="InterPro" id="IPR006860">
    <property type="entry name" value="FecR"/>
</dbReference>
<keyword evidence="1" id="KW-0812">Transmembrane</keyword>
<dbReference type="PANTHER" id="PTHR30273">
    <property type="entry name" value="PERIPLASMIC SIGNAL SENSOR AND SIGMA FACTOR ACTIVATOR FECR-RELATED"/>
    <property type="match status" value="1"/>
</dbReference>
<organism evidence="4 5">
    <name type="scientific">Parapedobacter luteus</name>
    <dbReference type="NCBI Taxonomy" id="623280"/>
    <lineage>
        <taxon>Bacteria</taxon>
        <taxon>Pseudomonadati</taxon>
        <taxon>Bacteroidota</taxon>
        <taxon>Sphingobacteriia</taxon>
        <taxon>Sphingobacteriales</taxon>
        <taxon>Sphingobacteriaceae</taxon>
        <taxon>Parapedobacter</taxon>
    </lineage>
</organism>
<dbReference type="EMBL" id="FUYS01000010">
    <property type="protein sequence ID" value="SKB84957.1"/>
    <property type="molecule type" value="Genomic_DNA"/>
</dbReference>
<dbReference type="InterPro" id="IPR032508">
    <property type="entry name" value="FecR_C"/>
</dbReference>
<feature type="domain" description="Protein FecR C-terminal" evidence="3">
    <location>
        <begin position="246"/>
        <end position="303"/>
    </location>
</feature>
<dbReference type="OrthoDB" id="704021at2"/>
<proteinExistence type="predicted"/>
<evidence type="ECO:0000313" key="5">
    <source>
        <dbReference type="Proteomes" id="UP000190541"/>
    </source>
</evidence>
<dbReference type="Gene3D" id="3.55.50.30">
    <property type="match status" value="1"/>
</dbReference>
<keyword evidence="1" id="KW-1133">Transmembrane helix</keyword>
<keyword evidence="1" id="KW-0472">Membrane</keyword>
<accession>A0A1T5ELX5</accession>
<name>A0A1T5ELX5_9SPHI</name>
<dbReference type="Pfam" id="PF16344">
    <property type="entry name" value="FecR_C"/>
    <property type="match status" value="1"/>
</dbReference>
<evidence type="ECO:0000259" key="3">
    <source>
        <dbReference type="Pfam" id="PF16344"/>
    </source>
</evidence>
<protein>
    <submittedName>
        <fullName evidence="4">FecR family protein</fullName>
    </submittedName>
</protein>
<dbReference type="Gene3D" id="2.60.120.1440">
    <property type="match status" value="1"/>
</dbReference>
<dbReference type="Proteomes" id="UP000190541">
    <property type="component" value="Unassembled WGS sequence"/>
</dbReference>
<feature type="domain" description="FecR protein" evidence="2">
    <location>
        <begin position="105"/>
        <end position="199"/>
    </location>
</feature>
<evidence type="ECO:0000256" key="1">
    <source>
        <dbReference type="SAM" id="Phobius"/>
    </source>
</evidence>
<dbReference type="RefSeq" id="WP_079718057.1">
    <property type="nucleotide sequence ID" value="NZ_FUYS01000010.1"/>
</dbReference>
<reference evidence="4 5" key="1">
    <citation type="submission" date="2017-02" db="EMBL/GenBank/DDBJ databases">
        <authorList>
            <person name="Peterson S.W."/>
        </authorList>
    </citation>
    <scope>NUCLEOTIDE SEQUENCE [LARGE SCALE GENOMIC DNA]</scope>
    <source>
        <strain evidence="4 5">DSM 22899</strain>
    </source>
</reference>
<evidence type="ECO:0000313" key="4">
    <source>
        <dbReference type="EMBL" id="SKB84957.1"/>
    </source>
</evidence>
<dbReference type="STRING" id="623280.SAMN05660226_03415"/>
<dbReference type="InterPro" id="IPR012373">
    <property type="entry name" value="Ferrdict_sens_TM"/>
</dbReference>
<gene>
    <name evidence="4" type="ORF">SAMN05660226_03415</name>
</gene>
<dbReference type="AlphaFoldDB" id="A0A1T5ELX5"/>
<keyword evidence="5" id="KW-1185">Reference proteome</keyword>
<dbReference type="GO" id="GO:0016989">
    <property type="term" value="F:sigma factor antagonist activity"/>
    <property type="evidence" value="ECO:0007669"/>
    <property type="project" value="TreeGrafter"/>
</dbReference>
<dbReference type="PANTHER" id="PTHR30273:SF2">
    <property type="entry name" value="PROTEIN FECR"/>
    <property type="match status" value="1"/>
</dbReference>
<evidence type="ECO:0000259" key="2">
    <source>
        <dbReference type="Pfam" id="PF04773"/>
    </source>
</evidence>
<dbReference type="PIRSF" id="PIRSF018266">
    <property type="entry name" value="FecR"/>
    <property type="match status" value="1"/>
</dbReference>
<sequence length="319" mass="36104">MEPSLFKALIDRYRNGTATSFEKELVEGWLKEQEQRPLPLHEVDERRIKTEMLFAIRRQLRSARMGKLRRLVRAGAAAVLIAGLALFGWYLWPSQETLPTLRITQTGAGERKQIVLPDHSVIWLNANSRVEYPENFSSGERTVHLVQGEAFFEVTPDTSKPFTVRTDWFDTRVLGTSFNVQVHPETAEVGVAVETGKVEVRPTDTASAQQVFRLTRGQGVLYNKEAKAMSYTTGSETPGIWRSGGLSFAQRSLKDVVRALEDKYATTIVLEVDERRDYRFTATITPQTSLDEVLSSVCLVNKLIRVDQDGLIVLRERAF</sequence>
<feature type="transmembrane region" description="Helical" evidence="1">
    <location>
        <begin position="71"/>
        <end position="92"/>
    </location>
</feature>
<dbReference type="Pfam" id="PF04773">
    <property type="entry name" value="FecR"/>
    <property type="match status" value="1"/>
</dbReference>